<comment type="caution">
    <text evidence="1">The sequence shown here is derived from an EMBL/GenBank/DDBJ whole genome shotgun (WGS) entry which is preliminary data.</text>
</comment>
<gene>
    <name evidence="1" type="ORF">HPB47_025163</name>
</gene>
<name>A0AC60Q4C3_IXOPE</name>
<protein>
    <submittedName>
        <fullName evidence="1">Uncharacterized protein</fullName>
    </submittedName>
</protein>
<sequence>MTPWSDQPGPPTRSVSRSFLLTLGTGMTFGFGCAYLLLSVLSMDHRSTWLSRLSRAAVPALYATDAHSHWDGADAAGPERPLSVHGSQEEFHRTGEDQVARELHNRVRVLCWVMTNPANHAKKARHVKATWGRRCNVLLFMSSAPDPSLPTVALSVEESRNALWAKTKASFREVYNHYLNSSDWFLKADDDTYVILENLRYFLLDKNSSEPVYYGCRFKPFVKQGYMSGGAGYVLSREALRRLIEVGLRDPKKCRADGRGAEDVEMGKCLENLGVDAGDTRDAMGRGRFFPLVPESHLIPGQMPKDFWFWTYAYYPFQEGMNCCSDTAISFHYISPNMMYVMEYLVYHLRPYGIDTTIRKTPQTRQLTSRRPVQSPGAASTTTKHRQT</sequence>
<reference evidence="1 2" key="1">
    <citation type="journal article" date="2020" name="Cell">
        <title>Large-Scale Comparative Analyses of Tick Genomes Elucidate Their Genetic Diversity and Vector Capacities.</title>
        <authorList>
            <consortium name="Tick Genome and Microbiome Consortium (TIGMIC)"/>
            <person name="Jia N."/>
            <person name="Wang J."/>
            <person name="Shi W."/>
            <person name="Du L."/>
            <person name="Sun Y."/>
            <person name="Zhan W."/>
            <person name="Jiang J.F."/>
            <person name="Wang Q."/>
            <person name="Zhang B."/>
            <person name="Ji P."/>
            <person name="Bell-Sakyi L."/>
            <person name="Cui X.M."/>
            <person name="Yuan T.T."/>
            <person name="Jiang B.G."/>
            <person name="Yang W.F."/>
            <person name="Lam T.T."/>
            <person name="Chang Q.C."/>
            <person name="Ding S.J."/>
            <person name="Wang X.J."/>
            <person name="Zhu J.G."/>
            <person name="Ruan X.D."/>
            <person name="Zhao L."/>
            <person name="Wei J.T."/>
            <person name="Ye R.Z."/>
            <person name="Que T.C."/>
            <person name="Du C.H."/>
            <person name="Zhou Y.H."/>
            <person name="Cheng J.X."/>
            <person name="Dai P.F."/>
            <person name="Guo W.B."/>
            <person name="Han X.H."/>
            <person name="Huang E.J."/>
            <person name="Li L.F."/>
            <person name="Wei W."/>
            <person name="Gao Y.C."/>
            <person name="Liu J.Z."/>
            <person name="Shao H.Z."/>
            <person name="Wang X."/>
            <person name="Wang C.C."/>
            <person name="Yang T.C."/>
            <person name="Huo Q.B."/>
            <person name="Li W."/>
            <person name="Chen H.Y."/>
            <person name="Chen S.E."/>
            <person name="Zhou L.G."/>
            <person name="Ni X.B."/>
            <person name="Tian J.H."/>
            <person name="Sheng Y."/>
            <person name="Liu T."/>
            <person name="Pan Y.S."/>
            <person name="Xia L.Y."/>
            <person name="Li J."/>
            <person name="Zhao F."/>
            <person name="Cao W.C."/>
        </authorList>
    </citation>
    <scope>NUCLEOTIDE SEQUENCE [LARGE SCALE GENOMIC DNA]</scope>
    <source>
        <strain evidence="1">Iper-2018</strain>
    </source>
</reference>
<keyword evidence="2" id="KW-1185">Reference proteome</keyword>
<evidence type="ECO:0000313" key="2">
    <source>
        <dbReference type="Proteomes" id="UP000805193"/>
    </source>
</evidence>
<organism evidence="1 2">
    <name type="scientific">Ixodes persulcatus</name>
    <name type="common">Taiga tick</name>
    <dbReference type="NCBI Taxonomy" id="34615"/>
    <lineage>
        <taxon>Eukaryota</taxon>
        <taxon>Metazoa</taxon>
        <taxon>Ecdysozoa</taxon>
        <taxon>Arthropoda</taxon>
        <taxon>Chelicerata</taxon>
        <taxon>Arachnida</taxon>
        <taxon>Acari</taxon>
        <taxon>Parasitiformes</taxon>
        <taxon>Ixodida</taxon>
        <taxon>Ixodoidea</taxon>
        <taxon>Ixodidae</taxon>
        <taxon>Ixodinae</taxon>
        <taxon>Ixodes</taxon>
    </lineage>
</organism>
<accession>A0AC60Q4C3</accession>
<proteinExistence type="predicted"/>
<dbReference type="Proteomes" id="UP000805193">
    <property type="component" value="Unassembled WGS sequence"/>
</dbReference>
<dbReference type="EMBL" id="JABSTQ010009588">
    <property type="protein sequence ID" value="KAG0427827.1"/>
    <property type="molecule type" value="Genomic_DNA"/>
</dbReference>
<evidence type="ECO:0000313" key="1">
    <source>
        <dbReference type="EMBL" id="KAG0427827.1"/>
    </source>
</evidence>